<dbReference type="AlphaFoldDB" id="A0A451A7U9"/>
<dbReference type="Pfam" id="PF10592">
    <property type="entry name" value="AIPR"/>
    <property type="match status" value="1"/>
</dbReference>
<proteinExistence type="predicted"/>
<dbReference type="EMBL" id="CAADFY010000077">
    <property type="protein sequence ID" value="VFK55938.1"/>
    <property type="molecule type" value="Genomic_DNA"/>
</dbReference>
<feature type="domain" description="Abortive phage infection protein C-terminal" evidence="1">
    <location>
        <begin position="233"/>
        <end position="476"/>
    </location>
</feature>
<accession>A0A451A7U9</accession>
<evidence type="ECO:0000259" key="1">
    <source>
        <dbReference type="Pfam" id="PF10592"/>
    </source>
</evidence>
<sequence>MSALNSFKNQERLIAKLGEGNAYLVWIMAIYLDKPDIFGLALESLTDGSDDKKIDFIHLDKDIKRLVFAQGYYTSSIKKGKAPANKAADLNTASAWLFSGALDNVPENLKGIITECRERIENDDIDQIDLLYVHNLPESVNVAQELMTVSSHLKKTLPVSKNISVIHRELGEENADRLYASKGSPFLVREEITCPSVPIFNESGKDNVWRSAVMSVPGTWLREQFHKYKEDLFSANYRGFLGITKRKKINSGIKATAENSPSDFWAFNNGITILTDKFEKKNGGTVLSGMSIINGAQTTGSLGEIDSSDYPLSELKVLCRLIQCSDPKIVGDIIKYNNTQNEITTWDQYSNSPEQKRILGEFEELGHRYSLKRGYDASSSELGIEVVAQPLIALEGLYEDANRGKNSIFERRHLYRQAFEQKKAGHILFAFTLARAIDERRIELKRKVTMPKREEKQLSLFRNLRFKNFFIAIVGRCIETILEESTDIGEVTFTSEAANAKNKTINDLVVIWLPIVSMVLSFVDPMIGVLKRDLSEIINDNDGLDDMASSVNAHIASNLITHGISDSISTFRKIVSARS</sequence>
<protein>
    <submittedName>
        <fullName evidence="3">AIPR protein</fullName>
    </submittedName>
</protein>
<evidence type="ECO:0000313" key="2">
    <source>
        <dbReference type="EMBL" id="VFK55938.1"/>
    </source>
</evidence>
<evidence type="ECO:0000313" key="3">
    <source>
        <dbReference type="EMBL" id="VFK62094.1"/>
    </source>
</evidence>
<dbReference type="EMBL" id="CAADFV010000074">
    <property type="protein sequence ID" value="VFK62094.1"/>
    <property type="molecule type" value="Genomic_DNA"/>
</dbReference>
<name>A0A451A7U9_9GAMM</name>
<organism evidence="3">
    <name type="scientific">Candidatus Kentrum sp. TUN</name>
    <dbReference type="NCBI Taxonomy" id="2126343"/>
    <lineage>
        <taxon>Bacteria</taxon>
        <taxon>Pseudomonadati</taxon>
        <taxon>Pseudomonadota</taxon>
        <taxon>Gammaproteobacteria</taxon>
        <taxon>Candidatus Kentrum</taxon>
    </lineage>
</organism>
<dbReference type="InterPro" id="IPR018891">
    <property type="entry name" value="AIPR_C"/>
</dbReference>
<reference evidence="3" key="1">
    <citation type="submission" date="2019-02" db="EMBL/GenBank/DDBJ databases">
        <authorList>
            <person name="Gruber-Vodicka R. H."/>
            <person name="Seah K. B. B."/>
        </authorList>
    </citation>
    <scope>NUCLEOTIDE SEQUENCE</scope>
    <source>
        <strain evidence="3">BECK_BY2</strain>
        <strain evidence="2">BECK_BY3</strain>
    </source>
</reference>
<gene>
    <name evidence="3" type="ORF">BECKTUN1418E_GA0071001_10745</name>
    <name evidence="2" type="ORF">BECKTUN1418F_GA0071002_10775</name>
</gene>